<keyword evidence="2" id="KW-1185">Reference proteome</keyword>
<proteinExistence type="predicted"/>
<dbReference type="AlphaFoldDB" id="A0A2T9Z5K0"/>
<sequence length="276" mass="31321">MSVFINGKISQPKFFLDPNLDFIPEKTVLLLFPDSLALAGFHSTLILLSTLYSNKTHSGSIIKKAHFDLFKDSETESSIHISAKHINTDIDGDLTLLNVHEARSPFTVCLISKLPKIQDLPDFMLCITEFFGKNGVKDVIVPNSTYLKNHKTELFTCEIDPNVNYDLQIKDFSPISNHIYSIISSFCYLGNIKTQFILYSDKKPANISKYDLDLLKDNNNHMKEHRKAINSVSSHLFKILGIDNNIDMSTENLNYELHYTKLPGLVISLPSESMYI</sequence>
<comment type="caution">
    <text evidence="1">The sequence shown here is derived from an EMBL/GenBank/DDBJ whole genome shotgun (WGS) entry which is preliminary data.</text>
</comment>
<evidence type="ECO:0000313" key="2">
    <source>
        <dbReference type="Proteomes" id="UP000245699"/>
    </source>
</evidence>
<gene>
    <name evidence="1" type="ORF">BB559_000387</name>
</gene>
<organism evidence="1 2">
    <name type="scientific">Furculomyces boomerangus</name>
    <dbReference type="NCBI Taxonomy" id="61424"/>
    <lineage>
        <taxon>Eukaryota</taxon>
        <taxon>Fungi</taxon>
        <taxon>Fungi incertae sedis</taxon>
        <taxon>Zoopagomycota</taxon>
        <taxon>Kickxellomycotina</taxon>
        <taxon>Harpellomycetes</taxon>
        <taxon>Harpellales</taxon>
        <taxon>Harpellaceae</taxon>
        <taxon>Furculomyces</taxon>
    </lineage>
</organism>
<protein>
    <submittedName>
        <fullName evidence="1">Uncharacterized protein</fullName>
    </submittedName>
</protein>
<reference evidence="1 2" key="1">
    <citation type="journal article" date="2018" name="MBio">
        <title>Comparative Genomics Reveals the Core Gene Toolbox for the Fungus-Insect Symbiosis.</title>
        <authorList>
            <person name="Wang Y."/>
            <person name="Stata M."/>
            <person name="Wang W."/>
            <person name="Stajich J.E."/>
            <person name="White M.M."/>
            <person name="Moncalvo J.M."/>
        </authorList>
    </citation>
    <scope>NUCLEOTIDE SEQUENCE [LARGE SCALE GENOMIC DNA]</scope>
    <source>
        <strain evidence="1 2">AUS-77-4</strain>
    </source>
</reference>
<dbReference type="EMBL" id="MBFT01000018">
    <property type="protein sequence ID" value="PVU99826.1"/>
    <property type="molecule type" value="Genomic_DNA"/>
</dbReference>
<dbReference type="Proteomes" id="UP000245699">
    <property type="component" value="Unassembled WGS sequence"/>
</dbReference>
<evidence type="ECO:0000313" key="1">
    <source>
        <dbReference type="EMBL" id="PVU99826.1"/>
    </source>
</evidence>
<accession>A0A2T9Z5K0</accession>
<name>A0A2T9Z5K0_9FUNG</name>